<evidence type="ECO:0000313" key="1">
    <source>
        <dbReference type="EMBL" id="AJF70441.1"/>
    </source>
</evidence>
<protein>
    <submittedName>
        <fullName evidence="1">Uncharacterized protein</fullName>
    </submittedName>
</protein>
<dbReference type="Proteomes" id="UP000031774">
    <property type="component" value="Plasmid pSVL1"/>
</dbReference>
<dbReference type="EMBL" id="CP010408">
    <property type="protein sequence ID" value="AJF70441.1"/>
    <property type="molecule type" value="Genomic_DNA"/>
</dbReference>
<dbReference type="HOGENOM" id="CLU_2496708_0_0_11"/>
<dbReference type="AlphaFoldDB" id="A0A0B5ID54"/>
<gene>
    <name evidence="1" type="ORF">SVTN_40450</name>
</gene>
<accession>A0A0B5ID54</accession>
<organism evidence="1 2">
    <name type="scientific">Streptomyces vietnamensis</name>
    <dbReference type="NCBI Taxonomy" id="362257"/>
    <lineage>
        <taxon>Bacteria</taxon>
        <taxon>Bacillati</taxon>
        <taxon>Actinomycetota</taxon>
        <taxon>Actinomycetes</taxon>
        <taxon>Kitasatosporales</taxon>
        <taxon>Streptomycetaceae</taxon>
        <taxon>Streptomyces</taxon>
    </lineage>
</organism>
<name>A0A0B5ID54_9ACTN</name>
<reference evidence="1 2" key="1">
    <citation type="submission" date="2014-12" db="EMBL/GenBank/DDBJ databases">
        <title>Complete genome sequence of Streptomyces vietnamensis strain GIMV4.0001, a genetic manipulable producer of the benzoisochromanequinone antibiotic granaticin.</title>
        <authorList>
            <person name="Deng M.R."/>
            <person name="Guo J."/>
            <person name="Ma L.Y."/>
            <person name="Feng G.D."/>
            <person name="Mo C.Y."/>
            <person name="Zhu H.H."/>
        </authorList>
    </citation>
    <scope>NUCLEOTIDE SEQUENCE [LARGE SCALE GENOMIC DNA]</scope>
    <source>
        <strain evidence="2">GIMV4.0001</strain>
        <plasmid evidence="1 2">pSVL1</plasmid>
    </source>
</reference>
<proteinExistence type="predicted"/>
<geneLocation type="plasmid" evidence="1 2">
    <name>pSVL1</name>
</geneLocation>
<dbReference type="KEGG" id="svt:SVTN_40450"/>
<keyword evidence="1" id="KW-0614">Plasmid</keyword>
<sequence>MSPAQGEHARHRHGPSFKHHLWCVEPSAVCAWWHRLSRRGRIAQLWNTAPSPVDGMWPTAWRHTHPTRFDRLRSWAARLFSARTAR</sequence>
<evidence type="ECO:0000313" key="2">
    <source>
        <dbReference type="Proteomes" id="UP000031774"/>
    </source>
</evidence>
<keyword evidence="2" id="KW-1185">Reference proteome</keyword>